<accession>A0A072TM25</accession>
<dbReference type="OrthoDB" id="1377244at2759"/>
<keyword evidence="6" id="KW-0732">Signal</keyword>
<reference evidence="10" key="3">
    <citation type="submission" date="2015-04" db="UniProtKB">
        <authorList>
            <consortium name="EnsemblPlants"/>
        </authorList>
    </citation>
    <scope>IDENTIFICATION</scope>
    <source>
        <strain evidence="10">cv. Jemalong A17</strain>
    </source>
</reference>
<dbReference type="PROSITE" id="PS51635">
    <property type="entry name" value="PNPLA"/>
    <property type="match status" value="1"/>
</dbReference>
<feature type="signal peptide" evidence="6">
    <location>
        <begin position="1"/>
        <end position="17"/>
    </location>
</feature>
<evidence type="ECO:0000256" key="3">
    <source>
        <dbReference type="ARBA" id="ARBA00023098"/>
    </source>
</evidence>
<dbReference type="EMBL" id="PSQE01000008">
    <property type="protein sequence ID" value="RHN38660.1"/>
    <property type="molecule type" value="Genomic_DNA"/>
</dbReference>
<dbReference type="STRING" id="3880.A0A072TM25"/>
<dbReference type="GO" id="GO:0047372">
    <property type="term" value="F:monoacylglycerol lipase activity"/>
    <property type="evidence" value="ECO:0000318"/>
    <property type="project" value="GO_Central"/>
</dbReference>
<keyword evidence="11" id="KW-1185">Reference proteome</keyword>
<name>A0A072TM25_MEDTR</name>
<dbReference type="InterPro" id="IPR002641">
    <property type="entry name" value="PNPLA_dom"/>
</dbReference>
<comment type="caution">
    <text evidence="4">Lacks conserved residue(s) required for the propagation of feature annotation.</text>
</comment>
<dbReference type="EC" id="3.1.1.-" evidence="5"/>
<evidence type="ECO:0000313" key="11">
    <source>
        <dbReference type="Proteomes" id="UP000002051"/>
    </source>
</evidence>
<dbReference type="InterPro" id="IPR016035">
    <property type="entry name" value="Acyl_Trfase/lysoPLipase"/>
</dbReference>
<dbReference type="Pfam" id="PF01734">
    <property type="entry name" value="Patatin"/>
    <property type="match status" value="1"/>
</dbReference>
<dbReference type="SUPFAM" id="SSF52151">
    <property type="entry name" value="FabD/lysophospholipase-like"/>
    <property type="match status" value="1"/>
</dbReference>
<dbReference type="PANTHER" id="PTHR32176:SF33">
    <property type="entry name" value="PATATIN"/>
    <property type="match status" value="1"/>
</dbReference>
<comment type="similarity">
    <text evidence="1 5">Belongs to the patatin family.</text>
</comment>
<evidence type="ECO:0000259" key="7">
    <source>
        <dbReference type="PROSITE" id="PS51635"/>
    </source>
</evidence>
<feature type="chain" id="PRO_5014498799" description="Patatin" evidence="6">
    <location>
        <begin position="18"/>
        <end position="422"/>
    </location>
</feature>
<evidence type="ECO:0000313" key="9">
    <source>
        <dbReference type="EMBL" id="RHN38660.1"/>
    </source>
</evidence>
<evidence type="ECO:0000256" key="6">
    <source>
        <dbReference type="SAM" id="SignalP"/>
    </source>
</evidence>
<dbReference type="KEGG" id="mtr:25500069"/>
<dbReference type="EnsemblPlants" id="KEH17868">
    <property type="protein sequence ID" value="KEH17868"/>
    <property type="gene ID" value="MTR_8g007065"/>
</dbReference>
<evidence type="ECO:0000256" key="4">
    <source>
        <dbReference type="PROSITE-ProRule" id="PRU01161"/>
    </source>
</evidence>
<evidence type="ECO:0000313" key="8">
    <source>
        <dbReference type="EMBL" id="KEH17868.1"/>
    </source>
</evidence>
<proteinExistence type="inferred from homology"/>
<sequence>MGALLLFLFVFANQVIGGFNKKLPPPSYGDTISILSIDGGGIKGILPTVVLEDLEQALQIVSNDKNAALADYFDVIAGTSTGGIIATMLAAPNPNDTSRPAFTTPEILEFYLKYGPSIFNQTSASGWTEDSPRPKYDGIFLRDKVGEILQETRLHDTLTNLVITSFDILKLHPIVFSTFKKDVPGLDAKLADICIGTSAAPSQLPPYQFLNGFNIFNLVDGFVTAANPALVAVSEVIQELNEKNSNFIPVTANKPTKIVLLSIGTGRNGETQGVDANIARFISANNWIKVMSAGLAMSAQHMNEYHLKAVFPDLPSSDNYHLRIEEYNLDPSMGADNVTIESMENLIQAGKDLLEQNVKVIDINSFLPLEKPSEGTNAEALERLAETLYNEKQLRLKRKSMEKTGGSFTEAIASPFLMSGMK</sequence>
<dbReference type="Gramene" id="rna44618">
    <property type="protein sequence ID" value="RHN38660.1"/>
    <property type="gene ID" value="gene44618"/>
</dbReference>
<dbReference type="HOGENOM" id="CLU_000288_144_1_1"/>
<evidence type="ECO:0000256" key="1">
    <source>
        <dbReference type="ARBA" id="ARBA00010240"/>
    </source>
</evidence>
<gene>
    <name evidence="10" type="primary">25500069</name>
    <name evidence="8" type="ordered locus">MTR_8g007065</name>
    <name evidence="9" type="ORF">MtrunA17_Chr8g0335591</name>
</gene>
<dbReference type="Proteomes" id="UP000002051">
    <property type="component" value="Chromosome 8"/>
</dbReference>
<dbReference type="EMBL" id="CM001224">
    <property type="protein sequence ID" value="KEH17868.1"/>
    <property type="molecule type" value="Genomic_DNA"/>
</dbReference>
<dbReference type="GO" id="GO:0016042">
    <property type="term" value="P:lipid catabolic process"/>
    <property type="evidence" value="ECO:0007669"/>
    <property type="project" value="UniProtKB-UniRule"/>
</dbReference>
<comment type="function">
    <text evidence="5">Lipolytic acyl hydrolase (LAH).</text>
</comment>
<dbReference type="Proteomes" id="UP000265566">
    <property type="component" value="Chromosome 8"/>
</dbReference>
<dbReference type="Gene3D" id="3.40.1090.10">
    <property type="entry name" value="Cytosolic phospholipase A2 catalytic domain"/>
    <property type="match status" value="1"/>
</dbReference>
<keyword evidence="4 5" id="KW-0378">Hydrolase</keyword>
<dbReference type="AlphaFoldDB" id="A0A072TM25"/>
<feature type="domain" description="PNPLA" evidence="7">
    <location>
        <begin position="35"/>
        <end position="233"/>
    </location>
</feature>
<reference evidence="8 11" key="1">
    <citation type="journal article" date="2011" name="Nature">
        <title>The Medicago genome provides insight into the evolution of rhizobial symbioses.</title>
        <authorList>
            <person name="Young N.D."/>
            <person name="Debelle F."/>
            <person name="Oldroyd G.E."/>
            <person name="Geurts R."/>
            <person name="Cannon S.B."/>
            <person name="Udvardi M.K."/>
            <person name="Benedito V.A."/>
            <person name="Mayer K.F."/>
            <person name="Gouzy J."/>
            <person name="Schoof H."/>
            <person name="Van de Peer Y."/>
            <person name="Proost S."/>
            <person name="Cook D.R."/>
            <person name="Meyers B.C."/>
            <person name="Spannagl M."/>
            <person name="Cheung F."/>
            <person name="De Mita S."/>
            <person name="Krishnakumar V."/>
            <person name="Gundlach H."/>
            <person name="Zhou S."/>
            <person name="Mudge J."/>
            <person name="Bharti A.K."/>
            <person name="Murray J.D."/>
            <person name="Naoumkina M.A."/>
            <person name="Rosen B."/>
            <person name="Silverstein K.A."/>
            <person name="Tang H."/>
            <person name="Rombauts S."/>
            <person name="Zhao P.X."/>
            <person name="Zhou P."/>
            <person name="Barbe V."/>
            <person name="Bardou P."/>
            <person name="Bechner M."/>
            <person name="Bellec A."/>
            <person name="Berger A."/>
            <person name="Berges H."/>
            <person name="Bidwell S."/>
            <person name="Bisseling T."/>
            <person name="Choisne N."/>
            <person name="Couloux A."/>
            <person name="Denny R."/>
            <person name="Deshpande S."/>
            <person name="Dai X."/>
            <person name="Doyle J.J."/>
            <person name="Dudez A.M."/>
            <person name="Farmer A.D."/>
            <person name="Fouteau S."/>
            <person name="Franken C."/>
            <person name="Gibelin C."/>
            <person name="Gish J."/>
            <person name="Goldstein S."/>
            <person name="Gonzalez A.J."/>
            <person name="Green P.J."/>
            <person name="Hallab A."/>
            <person name="Hartog M."/>
            <person name="Hua A."/>
            <person name="Humphray S.J."/>
            <person name="Jeong D.H."/>
            <person name="Jing Y."/>
            <person name="Jocker A."/>
            <person name="Kenton S.M."/>
            <person name="Kim D.J."/>
            <person name="Klee K."/>
            <person name="Lai H."/>
            <person name="Lang C."/>
            <person name="Lin S."/>
            <person name="Macmil S.L."/>
            <person name="Magdelenat G."/>
            <person name="Matthews L."/>
            <person name="McCorrison J."/>
            <person name="Monaghan E.L."/>
            <person name="Mun J.H."/>
            <person name="Najar F.Z."/>
            <person name="Nicholson C."/>
            <person name="Noirot C."/>
            <person name="O'Bleness M."/>
            <person name="Paule C.R."/>
            <person name="Poulain J."/>
            <person name="Prion F."/>
            <person name="Qin B."/>
            <person name="Qu C."/>
            <person name="Retzel E.F."/>
            <person name="Riddle C."/>
            <person name="Sallet E."/>
            <person name="Samain S."/>
            <person name="Samson N."/>
            <person name="Sanders I."/>
            <person name="Saurat O."/>
            <person name="Scarpelli C."/>
            <person name="Schiex T."/>
            <person name="Segurens B."/>
            <person name="Severin A.J."/>
            <person name="Sherrier D.J."/>
            <person name="Shi R."/>
            <person name="Sims S."/>
            <person name="Singer S.R."/>
            <person name="Sinharoy S."/>
            <person name="Sterck L."/>
            <person name="Viollet A."/>
            <person name="Wang B.B."/>
            <person name="Wang K."/>
            <person name="Wang M."/>
            <person name="Wang X."/>
            <person name="Warfsmann J."/>
            <person name="Weissenbach J."/>
            <person name="White D.D."/>
            <person name="White J.D."/>
            <person name="Wiley G.B."/>
            <person name="Wincker P."/>
            <person name="Xing Y."/>
            <person name="Yang L."/>
            <person name="Yao Z."/>
            <person name="Ying F."/>
            <person name="Zhai J."/>
            <person name="Zhou L."/>
            <person name="Zuber A."/>
            <person name="Denarie J."/>
            <person name="Dixon R.A."/>
            <person name="May G.D."/>
            <person name="Schwartz D.C."/>
            <person name="Rogers J."/>
            <person name="Quetier F."/>
            <person name="Town C.D."/>
            <person name="Roe B.A."/>
        </authorList>
    </citation>
    <scope>NUCLEOTIDE SEQUENCE [LARGE SCALE GENOMIC DNA]</scope>
    <source>
        <strain evidence="8">A17</strain>
        <strain evidence="10 11">cv. Jemalong A17</strain>
    </source>
</reference>
<dbReference type="SMR" id="A0A072TM25"/>
<dbReference type="GO" id="GO:0004620">
    <property type="term" value="F:phospholipase activity"/>
    <property type="evidence" value="ECO:0000318"/>
    <property type="project" value="GO_Central"/>
</dbReference>
<keyword evidence="3 4" id="KW-0443">Lipid metabolism</keyword>
<dbReference type="PANTHER" id="PTHR32176">
    <property type="entry name" value="XYLOSE ISOMERASE"/>
    <property type="match status" value="1"/>
</dbReference>
<evidence type="ECO:0000256" key="2">
    <source>
        <dbReference type="ARBA" id="ARBA00022963"/>
    </source>
</evidence>
<feature type="active site" description="Nucleophile" evidence="4">
    <location>
        <position position="80"/>
    </location>
</feature>
<feature type="active site" description="Proton acceptor" evidence="4">
    <location>
        <position position="220"/>
    </location>
</feature>
<keyword evidence="2 4" id="KW-0442">Lipid degradation</keyword>
<reference evidence="9" key="4">
    <citation type="journal article" date="2018" name="Nat. Plants">
        <title>Whole-genome landscape of Medicago truncatula symbiotic genes.</title>
        <authorList>
            <person name="Pecrix Y."/>
            <person name="Gamas P."/>
            <person name="Carrere S."/>
        </authorList>
    </citation>
    <scope>NUCLEOTIDE SEQUENCE</scope>
    <source>
        <tissue evidence="9">Leaves</tissue>
    </source>
</reference>
<feature type="short sequence motif" description="GXSXG" evidence="4">
    <location>
        <begin position="78"/>
        <end position="82"/>
    </location>
</feature>
<protein>
    <recommendedName>
        <fullName evidence="5">Patatin</fullName>
        <ecNumber evidence="5">3.1.1.-</ecNumber>
    </recommendedName>
</protein>
<evidence type="ECO:0000313" key="10">
    <source>
        <dbReference type="EnsemblPlants" id="KEH17868"/>
    </source>
</evidence>
<evidence type="ECO:0000256" key="5">
    <source>
        <dbReference type="RuleBase" id="RU361262"/>
    </source>
</evidence>
<feature type="short sequence motif" description="GXGXXG" evidence="4">
    <location>
        <begin position="39"/>
        <end position="44"/>
    </location>
</feature>
<organism evidence="8 11">
    <name type="scientific">Medicago truncatula</name>
    <name type="common">Barrel medic</name>
    <name type="synonym">Medicago tribuloides</name>
    <dbReference type="NCBI Taxonomy" id="3880"/>
    <lineage>
        <taxon>Eukaryota</taxon>
        <taxon>Viridiplantae</taxon>
        <taxon>Streptophyta</taxon>
        <taxon>Embryophyta</taxon>
        <taxon>Tracheophyta</taxon>
        <taxon>Spermatophyta</taxon>
        <taxon>Magnoliopsida</taxon>
        <taxon>eudicotyledons</taxon>
        <taxon>Gunneridae</taxon>
        <taxon>Pentapetalae</taxon>
        <taxon>rosids</taxon>
        <taxon>fabids</taxon>
        <taxon>Fabales</taxon>
        <taxon>Fabaceae</taxon>
        <taxon>Papilionoideae</taxon>
        <taxon>50 kb inversion clade</taxon>
        <taxon>NPAAA clade</taxon>
        <taxon>Hologalegina</taxon>
        <taxon>IRL clade</taxon>
        <taxon>Trifolieae</taxon>
        <taxon>Medicago</taxon>
    </lineage>
</organism>
<comment type="domain">
    <text evidence="5">The nitrogen atoms of the two glycine residues in the GGXR motif define the oxyanion hole, and stabilize the oxyanion that forms during the nucleophilic attack by the catalytic serine during substrate cleavage.</text>
</comment>
<reference evidence="8 11" key="2">
    <citation type="journal article" date="2014" name="BMC Genomics">
        <title>An improved genome release (version Mt4.0) for the model legume Medicago truncatula.</title>
        <authorList>
            <person name="Tang H."/>
            <person name="Krishnakumar V."/>
            <person name="Bidwell S."/>
            <person name="Rosen B."/>
            <person name="Chan A."/>
            <person name="Zhou S."/>
            <person name="Gentzbittel L."/>
            <person name="Childs K.L."/>
            <person name="Yandell M."/>
            <person name="Gundlach H."/>
            <person name="Mayer K.F."/>
            <person name="Schwartz D.C."/>
            <person name="Town C.D."/>
        </authorList>
    </citation>
    <scope>GENOME REANNOTATION</scope>
    <source>
        <strain evidence="8">A17</strain>
        <strain evidence="10 11">cv. Jemalong A17</strain>
    </source>
</reference>